<sequence length="49" mass="5224">SSSNQIVITNNAAYQADDLDAYDSDCDEINSAKIALMANLSHYGSDNLA</sequence>
<dbReference type="AlphaFoldDB" id="A0A699SFV2"/>
<accession>A0A699SFV2</accession>
<proteinExistence type="predicted"/>
<feature type="non-terminal residue" evidence="1">
    <location>
        <position position="1"/>
    </location>
</feature>
<comment type="caution">
    <text evidence="1">The sequence shown here is derived from an EMBL/GenBank/DDBJ whole genome shotgun (WGS) entry which is preliminary data.</text>
</comment>
<gene>
    <name evidence="1" type="ORF">Tci_867645</name>
</gene>
<evidence type="ECO:0000313" key="1">
    <source>
        <dbReference type="EMBL" id="GFC95675.1"/>
    </source>
</evidence>
<dbReference type="EMBL" id="BKCJ011155787">
    <property type="protein sequence ID" value="GFC95675.1"/>
    <property type="molecule type" value="Genomic_DNA"/>
</dbReference>
<protein>
    <submittedName>
        <fullName evidence="1">Uncharacterized protein</fullName>
    </submittedName>
</protein>
<reference evidence="1" key="1">
    <citation type="journal article" date="2019" name="Sci. Rep.">
        <title>Draft genome of Tanacetum cinerariifolium, the natural source of mosquito coil.</title>
        <authorList>
            <person name="Yamashiro T."/>
            <person name="Shiraishi A."/>
            <person name="Satake H."/>
            <person name="Nakayama K."/>
        </authorList>
    </citation>
    <scope>NUCLEOTIDE SEQUENCE</scope>
</reference>
<name>A0A699SFV2_TANCI</name>
<organism evidence="1">
    <name type="scientific">Tanacetum cinerariifolium</name>
    <name type="common">Dalmatian daisy</name>
    <name type="synonym">Chrysanthemum cinerariifolium</name>
    <dbReference type="NCBI Taxonomy" id="118510"/>
    <lineage>
        <taxon>Eukaryota</taxon>
        <taxon>Viridiplantae</taxon>
        <taxon>Streptophyta</taxon>
        <taxon>Embryophyta</taxon>
        <taxon>Tracheophyta</taxon>
        <taxon>Spermatophyta</taxon>
        <taxon>Magnoliopsida</taxon>
        <taxon>eudicotyledons</taxon>
        <taxon>Gunneridae</taxon>
        <taxon>Pentapetalae</taxon>
        <taxon>asterids</taxon>
        <taxon>campanulids</taxon>
        <taxon>Asterales</taxon>
        <taxon>Asteraceae</taxon>
        <taxon>Asteroideae</taxon>
        <taxon>Anthemideae</taxon>
        <taxon>Anthemidinae</taxon>
        <taxon>Tanacetum</taxon>
    </lineage>
</organism>